<comment type="caution">
    <text evidence="1">The sequence shown here is derived from an EMBL/GenBank/DDBJ whole genome shotgun (WGS) entry which is preliminary data.</text>
</comment>
<protein>
    <submittedName>
        <fullName evidence="1">Uncharacterized protein</fullName>
    </submittedName>
</protein>
<keyword evidence="2" id="KW-1185">Reference proteome</keyword>
<evidence type="ECO:0000313" key="1">
    <source>
        <dbReference type="EMBL" id="KAJ2807146.1"/>
    </source>
</evidence>
<reference evidence="1" key="1">
    <citation type="submission" date="2022-07" db="EMBL/GenBank/DDBJ databases">
        <title>Phylogenomic reconstructions and comparative analyses of Kickxellomycotina fungi.</title>
        <authorList>
            <person name="Reynolds N.K."/>
            <person name="Stajich J.E."/>
            <person name="Barry K."/>
            <person name="Grigoriev I.V."/>
            <person name="Crous P."/>
            <person name="Smith M.E."/>
        </authorList>
    </citation>
    <scope>NUCLEOTIDE SEQUENCE</scope>
    <source>
        <strain evidence="1">BCRC 34780</strain>
    </source>
</reference>
<gene>
    <name evidence="1" type="ORF">H4R21_000592</name>
</gene>
<evidence type="ECO:0000313" key="2">
    <source>
        <dbReference type="Proteomes" id="UP001140087"/>
    </source>
</evidence>
<name>A0ACC1LFJ9_9FUNG</name>
<dbReference type="Proteomes" id="UP001140087">
    <property type="component" value="Unassembled WGS sequence"/>
</dbReference>
<sequence>MRIAGTATASIGAAAPRAAGTAPPVPAADADDPDGADDDCEKNKGGLRYVHVRDMAMLMGYLNGAGVVTIDPGYTHLIVAVGSNGVVLKFSRSEDGKITKVDIYRAICEGEKANAPDVVAAEQDLSAHPLDTEDGDEFEAAIACRAKHRPTLIAHYGHDGPRTMPASRGDTGDAAAAHPAAGEGRANAHAGRTTANTAMLTDDIGLDVEDPGSAEADDVAAAATAMVPFTESVGADPVGYAGGYYAGFLAAGLELPDFAVCSAEAAAAKGTPAYVEGHAVGLAAGRAVLSVPAPGDPIEFTVIAYYAGCAAGYAGGAEAAGQEALSPATMEAGHVARAVARLRANPVPRVIMPAADCSLPGEPLYLKFAHNAYLNRQAANNYLRRKLVGAFGDGSGRLPLIVMGDFSAPTLKHQKSIRGSALCRDLVAMGFKVLLVDEFNTSKLCSRCDSPLFHLRVVSRARPRFADGREEFDAPCHGQLACASKECAAYVSDALERRRRQGHQIPKNNEFMRRLLAAGFKTPKRVRGGYNYRKATAFDIKNQRHGKGSKRVKGGRVRKTDRVTLPPNHPKNRLVRIVDRDVDAALSMMKIIRSIAEGNGYPVKYRRPKSKPKQPASAKGKGTQANIPAGEQPARTKGKKTCSTCGESGHNRLTCLKKPSEQPARIKGKKTCRICGEPGHNRLTCLNRFDEQPARAKPKQPEGTDSPRKRSTGSQDDGEPRTSKRPRRN</sequence>
<organism evidence="1 2">
    <name type="scientific">Coemansia helicoidea</name>
    <dbReference type="NCBI Taxonomy" id="1286919"/>
    <lineage>
        <taxon>Eukaryota</taxon>
        <taxon>Fungi</taxon>
        <taxon>Fungi incertae sedis</taxon>
        <taxon>Zoopagomycota</taxon>
        <taxon>Kickxellomycotina</taxon>
        <taxon>Kickxellomycetes</taxon>
        <taxon>Kickxellales</taxon>
        <taxon>Kickxellaceae</taxon>
        <taxon>Coemansia</taxon>
    </lineage>
</organism>
<proteinExistence type="predicted"/>
<dbReference type="EMBL" id="JANBUN010000082">
    <property type="protein sequence ID" value="KAJ2807146.1"/>
    <property type="molecule type" value="Genomic_DNA"/>
</dbReference>
<accession>A0ACC1LFJ9</accession>